<evidence type="ECO:0000259" key="8">
    <source>
        <dbReference type="Pfam" id="PF16916"/>
    </source>
</evidence>
<comment type="similarity">
    <text evidence="2">Belongs to the cation diffusion facilitator (CDF) transporter (TC 2.A.4) family.</text>
</comment>
<keyword evidence="6" id="KW-0472">Membrane</keyword>
<dbReference type="InterPro" id="IPR036837">
    <property type="entry name" value="Cation_efflux_CTD_sf"/>
</dbReference>
<dbReference type="GO" id="GO:0098771">
    <property type="term" value="P:inorganic ion homeostasis"/>
    <property type="evidence" value="ECO:0007669"/>
    <property type="project" value="UniProtKB-ARBA"/>
</dbReference>
<evidence type="ECO:0000313" key="9">
    <source>
        <dbReference type="EMBL" id="CAG8734755.1"/>
    </source>
</evidence>
<feature type="domain" description="Cation efflux protein transmembrane" evidence="7">
    <location>
        <begin position="39"/>
        <end position="247"/>
    </location>
</feature>
<protein>
    <submittedName>
        <fullName evidence="9">20860_t:CDS:1</fullName>
    </submittedName>
</protein>
<dbReference type="Proteomes" id="UP000789405">
    <property type="component" value="Unassembled WGS sequence"/>
</dbReference>
<keyword evidence="5" id="KW-1133">Transmembrane helix</keyword>
<dbReference type="OrthoDB" id="435980at2759"/>
<evidence type="ECO:0000256" key="1">
    <source>
        <dbReference type="ARBA" id="ARBA00004141"/>
    </source>
</evidence>
<dbReference type="InterPro" id="IPR050291">
    <property type="entry name" value="CDF_Transporter"/>
</dbReference>
<dbReference type="InterPro" id="IPR002524">
    <property type="entry name" value="Cation_efflux"/>
</dbReference>
<name>A0A9N9IIF8_9GLOM</name>
<keyword evidence="10" id="KW-1185">Reference proteome</keyword>
<dbReference type="SUPFAM" id="SSF160240">
    <property type="entry name" value="Cation efflux protein cytoplasmic domain-like"/>
    <property type="match status" value="1"/>
</dbReference>
<accession>A0A9N9IIF8</accession>
<dbReference type="FunFam" id="1.20.1510.10:FF:000006">
    <property type="entry name" value="Divalent cation efflux transporter"/>
    <property type="match status" value="1"/>
</dbReference>
<keyword evidence="4" id="KW-0812">Transmembrane</keyword>
<organism evidence="9 10">
    <name type="scientific">Dentiscutata erythropus</name>
    <dbReference type="NCBI Taxonomy" id="1348616"/>
    <lineage>
        <taxon>Eukaryota</taxon>
        <taxon>Fungi</taxon>
        <taxon>Fungi incertae sedis</taxon>
        <taxon>Mucoromycota</taxon>
        <taxon>Glomeromycotina</taxon>
        <taxon>Glomeromycetes</taxon>
        <taxon>Diversisporales</taxon>
        <taxon>Gigasporaceae</taxon>
        <taxon>Dentiscutata</taxon>
    </lineage>
</organism>
<feature type="domain" description="Cation efflux protein cytoplasmic" evidence="8">
    <location>
        <begin position="256"/>
        <end position="331"/>
    </location>
</feature>
<dbReference type="AlphaFoldDB" id="A0A9N9IIF8"/>
<dbReference type="InterPro" id="IPR027470">
    <property type="entry name" value="Cation_efflux_CTD"/>
</dbReference>
<dbReference type="PANTHER" id="PTHR43840:SF15">
    <property type="entry name" value="MITOCHONDRIAL METAL TRANSPORTER 1-RELATED"/>
    <property type="match status" value="1"/>
</dbReference>
<reference evidence="9" key="1">
    <citation type="submission" date="2021-06" db="EMBL/GenBank/DDBJ databases">
        <authorList>
            <person name="Kallberg Y."/>
            <person name="Tangrot J."/>
            <person name="Rosling A."/>
        </authorList>
    </citation>
    <scope>NUCLEOTIDE SEQUENCE</scope>
    <source>
        <strain evidence="9">MA453B</strain>
    </source>
</reference>
<comment type="subcellular location">
    <subcellularLocation>
        <location evidence="1">Membrane</location>
        <topology evidence="1">Multi-pass membrane protein</topology>
    </subcellularLocation>
</comment>
<feature type="non-terminal residue" evidence="9">
    <location>
        <position position="1"/>
    </location>
</feature>
<dbReference type="Gene3D" id="1.20.1510.10">
    <property type="entry name" value="Cation efflux protein transmembrane domain"/>
    <property type="match status" value="1"/>
</dbReference>
<evidence type="ECO:0000256" key="6">
    <source>
        <dbReference type="ARBA" id="ARBA00023136"/>
    </source>
</evidence>
<evidence type="ECO:0000256" key="5">
    <source>
        <dbReference type="ARBA" id="ARBA00022989"/>
    </source>
</evidence>
<proteinExistence type="inferred from homology"/>
<evidence type="ECO:0000256" key="4">
    <source>
        <dbReference type="ARBA" id="ARBA00022692"/>
    </source>
</evidence>
<evidence type="ECO:0000259" key="7">
    <source>
        <dbReference type="Pfam" id="PF01545"/>
    </source>
</evidence>
<keyword evidence="3" id="KW-0813">Transport</keyword>
<dbReference type="InterPro" id="IPR027469">
    <property type="entry name" value="Cation_efflux_TMD_sf"/>
</dbReference>
<dbReference type="SUPFAM" id="SSF161111">
    <property type="entry name" value="Cation efflux protein transmembrane domain-like"/>
    <property type="match status" value="1"/>
</dbReference>
<evidence type="ECO:0000256" key="3">
    <source>
        <dbReference type="ARBA" id="ARBA00022448"/>
    </source>
</evidence>
<dbReference type="Pfam" id="PF01545">
    <property type="entry name" value="Cation_efflux"/>
    <property type="match status" value="1"/>
</dbReference>
<sequence length="337" mass="36933">PYHRRRLHNHGSHSHEEHGHYGLALAFSGSSNRGTKITLIGLGANVGLTVIKGIAGWVMNSASLVADAAHSLSGNDFVTLYTFRKSRKPPDETHPYGYGKYETVGSLAVSSLLIMGAIGIGHHSYELLMSAIPPDSSFNVSEMNLNTLNNRPHLNPNAAWFAAISVVVKEALFRSTMKIASEERSDVLFANAWHHRSDAASSLVALVSIGGSAFGFPLLDPIGGILVAGMILKNGIEIMISSLKELVDRGVKEDVIKKVEKAVYKIQVNEPSIIKFHNIRGRKSGPFHLIDMIVQVDPDLKISKVRHIEEEIQKEVKKECKSVKEVLVNLDTNDIKH</sequence>
<dbReference type="NCBIfam" id="TIGR01297">
    <property type="entry name" value="CDF"/>
    <property type="match status" value="1"/>
</dbReference>
<comment type="caution">
    <text evidence="9">The sequence shown here is derived from an EMBL/GenBank/DDBJ whole genome shotgun (WGS) entry which is preliminary data.</text>
</comment>
<gene>
    <name evidence="9" type="ORF">DERYTH_LOCUS15447</name>
</gene>
<dbReference type="PANTHER" id="PTHR43840">
    <property type="entry name" value="MITOCHONDRIAL METAL TRANSPORTER 1-RELATED"/>
    <property type="match status" value="1"/>
</dbReference>
<dbReference type="Pfam" id="PF16916">
    <property type="entry name" value="ZT_dimer"/>
    <property type="match status" value="1"/>
</dbReference>
<dbReference type="EMBL" id="CAJVPY010012526">
    <property type="protein sequence ID" value="CAG8734755.1"/>
    <property type="molecule type" value="Genomic_DNA"/>
</dbReference>
<evidence type="ECO:0000313" key="10">
    <source>
        <dbReference type="Proteomes" id="UP000789405"/>
    </source>
</evidence>
<dbReference type="GO" id="GO:0030003">
    <property type="term" value="P:intracellular monoatomic cation homeostasis"/>
    <property type="evidence" value="ECO:0007669"/>
    <property type="project" value="UniProtKB-ARBA"/>
</dbReference>
<dbReference type="GO" id="GO:0008324">
    <property type="term" value="F:monoatomic cation transmembrane transporter activity"/>
    <property type="evidence" value="ECO:0007669"/>
    <property type="project" value="InterPro"/>
</dbReference>
<dbReference type="Gene3D" id="3.30.70.1350">
    <property type="entry name" value="Cation efflux protein, cytoplasmic domain"/>
    <property type="match status" value="1"/>
</dbReference>
<evidence type="ECO:0000256" key="2">
    <source>
        <dbReference type="ARBA" id="ARBA00008114"/>
    </source>
</evidence>
<dbReference type="InterPro" id="IPR058533">
    <property type="entry name" value="Cation_efflux_TM"/>
</dbReference>
<dbReference type="GO" id="GO:0016020">
    <property type="term" value="C:membrane"/>
    <property type="evidence" value="ECO:0007669"/>
    <property type="project" value="UniProtKB-SubCell"/>
</dbReference>